<keyword evidence="6" id="KW-1185">Reference proteome</keyword>
<dbReference type="Pfam" id="PF00004">
    <property type="entry name" value="AAA"/>
    <property type="match status" value="1"/>
</dbReference>
<dbReference type="Gene3D" id="3.40.50.300">
    <property type="entry name" value="P-loop containing nucleotide triphosphate hydrolases"/>
    <property type="match status" value="1"/>
</dbReference>
<dbReference type="SUPFAM" id="SSF52540">
    <property type="entry name" value="P-loop containing nucleoside triphosphate hydrolases"/>
    <property type="match status" value="1"/>
</dbReference>
<evidence type="ECO:0000313" key="6">
    <source>
        <dbReference type="Proteomes" id="UP000598146"/>
    </source>
</evidence>
<dbReference type="GO" id="GO:0016887">
    <property type="term" value="F:ATP hydrolysis activity"/>
    <property type="evidence" value="ECO:0007669"/>
    <property type="project" value="InterPro"/>
</dbReference>
<dbReference type="SMART" id="SM00382">
    <property type="entry name" value="AAA"/>
    <property type="match status" value="1"/>
</dbReference>
<dbReference type="InterPro" id="IPR050168">
    <property type="entry name" value="AAA_ATPase_domain"/>
</dbReference>
<dbReference type="Gene3D" id="1.10.8.60">
    <property type="match status" value="1"/>
</dbReference>
<evidence type="ECO:0000313" key="5">
    <source>
        <dbReference type="EMBL" id="MBG0562126.1"/>
    </source>
</evidence>
<dbReference type="PANTHER" id="PTHR23077:SF171">
    <property type="entry name" value="NUCLEAR VALOSIN-CONTAINING PROTEIN-LIKE"/>
    <property type="match status" value="1"/>
</dbReference>
<comment type="caution">
    <text evidence="5">The sequence shown here is derived from an EMBL/GenBank/DDBJ whole genome shotgun (WGS) entry which is preliminary data.</text>
</comment>
<dbReference type="PANTHER" id="PTHR23077">
    <property type="entry name" value="AAA-FAMILY ATPASE"/>
    <property type="match status" value="1"/>
</dbReference>
<dbReference type="InterPro" id="IPR003960">
    <property type="entry name" value="ATPase_AAA_CS"/>
</dbReference>
<dbReference type="RefSeq" id="WP_196413939.1">
    <property type="nucleotide sequence ID" value="NZ_JADQTO010000005.1"/>
</dbReference>
<evidence type="ECO:0000256" key="1">
    <source>
        <dbReference type="ARBA" id="ARBA00022741"/>
    </source>
</evidence>
<dbReference type="EMBL" id="JADQTO010000005">
    <property type="protein sequence ID" value="MBG0562126.1"/>
    <property type="molecule type" value="Genomic_DNA"/>
</dbReference>
<dbReference type="GO" id="GO:0005524">
    <property type="term" value="F:ATP binding"/>
    <property type="evidence" value="ECO:0007669"/>
    <property type="project" value="UniProtKB-KW"/>
</dbReference>
<keyword evidence="2 3" id="KW-0067">ATP-binding</keyword>
<evidence type="ECO:0000256" key="3">
    <source>
        <dbReference type="RuleBase" id="RU003651"/>
    </source>
</evidence>
<reference evidence="5" key="1">
    <citation type="submission" date="2020-11" db="EMBL/GenBank/DDBJ databases">
        <title>Isolation and identification of active actinomycetes.</title>
        <authorList>
            <person name="Sun X."/>
        </authorList>
    </citation>
    <scope>NUCLEOTIDE SEQUENCE</scope>
    <source>
        <strain evidence="5">NEAU-A11</strain>
    </source>
</reference>
<evidence type="ECO:0000259" key="4">
    <source>
        <dbReference type="SMART" id="SM00382"/>
    </source>
</evidence>
<keyword evidence="1 3" id="KW-0547">Nucleotide-binding</keyword>
<comment type="similarity">
    <text evidence="3">Belongs to the AAA ATPase family.</text>
</comment>
<sequence length="485" mass="52559">MSEASFARPRSEIFEYAGATIEMVDVTTLLAAARVNPVELLRRATWPAPVQRVDLTVSGADDPAGPVHVFTALISARAEPMSTERIRKLVLGQDPLGVLLAKRIAAGDPVATRIVDGVGTAAAAAYRKLGLDRPAGPAAGREPGVLADAAVGLQATVTYEEDGTVARLEARMPRDEVGPDHLRAFITLTLQAVIELTEPDALRGRRYVISREALPKVPVTTQTVTLDMVGGLADVVAELRQIAISFRHPEAMARWGARRPQGLLMYGPPGTGKTMLSRALANEIGADFREIRTPEILDKWLGGSERNIKQIFRDARRYRVPTLMLFDEFDSIVSYAGAGGDAASQALNAVAGIFKQEMNDLIEANPNVIVVATTNFPHRVDESLIRSGRFDVKISVPKPDEVSRAEIFRKMIRGLIAAHENPGFRMFADDLDPAALGVASTGMTGADIKEVLRRVQLAKAMQEARTGKAEPITQQELLDAVRNLR</sequence>
<gene>
    <name evidence="5" type="ORF">I4J89_11690</name>
</gene>
<dbReference type="AlphaFoldDB" id="A0A931FYP3"/>
<accession>A0A931FYP3</accession>
<organism evidence="5 6">
    <name type="scientific">Actinoplanes aureus</name>
    <dbReference type="NCBI Taxonomy" id="2792083"/>
    <lineage>
        <taxon>Bacteria</taxon>
        <taxon>Bacillati</taxon>
        <taxon>Actinomycetota</taxon>
        <taxon>Actinomycetes</taxon>
        <taxon>Micromonosporales</taxon>
        <taxon>Micromonosporaceae</taxon>
        <taxon>Actinoplanes</taxon>
    </lineage>
</organism>
<dbReference type="Proteomes" id="UP000598146">
    <property type="component" value="Unassembled WGS sequence"/>
</dbReference>
<dbReference type="PROSITE" id="PS00674">
    <property type="entry name" value="AAA"/>
    <property type="match status" value="1"/>
</dbReference>
<dbReference type="InterPro" id="IPR003593">
    <property type="entry name" value="AAA+_ATPase"/>
</dbReference>
<evidence type="ECO:0000256" key="2">
    <source>
        <dbReference type="ARBA" id="ARBA00022840"/>
    </source>
</evidence>
<proteinExistence type="inferred from homology"/>
<feature type="domain" description="AAA+ ATPase" evidence="4">
    <location>
        <begin position="259"/>
        <end position="400"/>
    </location>
</feature>
<protein>
    <submittedName>
        <fullName evidence="5">ATP-binding protein</fullName>
    </submittedName>
</protein>
<name>A0A931FYP3_9ACTN</name>
<dbReference type="InterPro" id="IPR003959">
    <property type="entry name" value="ATPase_AAA_core"/>
</dbReference>
<dbReference type="InterPro" id="IPR027417">
    <property type="entry name" value="P-loop_NTPase"/>
</dbReference>